<evidence type="ECO:0000256" key="1">
    <source>
        <dbReference type="SAM" id="MobiDB-lite"/>
    </source>
</evidence>
<gene>
    <name evidence="2" type="ORF">PCOR1329_LOCUS27066</name>
</gene>
<accession>A0ABN9S809</accession>
<feature type="region of interest" description="Disordered" evidence="1">
    <location>
        <begin position="53"/>
        <end position="100"/>
    </location>
</feature>
<dbReference type="EMBL" id="CAUYUJ010009746">
    <property type="protein sequence ID" value="CAK0827560.1"/>
    <property type="molecule type" value="Genomic_DNA"/>
</dbReference>
<feature type="non-terminal residue" evidence="2">
    <location>
        <position position="1"/>
    </location>
</feature>
<dbReference type="Gene3D" id="3.50.4.10">
    <property type="entry name" value="Hepatocyte Growth Factor"/>
    <property type="match status" value="1"/>
</dbReference>
<organism evidence="2 3">
    <name type="scientific">Prorocentrum cordatum</name>
    <dbReference type="NCBI Taxonomy" id="2364126"/>
    <lineage>
        <taxon>Eukaryota</taxon>
        <taxon>Sar</taxon>
        <taxon>Alveolata</taxon>
        <taxon>Dinophyceae</taxon>
        <taxon>Prorocentrales</taxon>
        <taxon>Prorocentraceae</taxon>
        <taxon>Prorocentrum</taxon>
    </lineage>
</organism>
<sequence>HCRRERRCQSYSYVASAGGENASSSGCWLKGGPPMRKEIKKGVVSGQVLAHAAAARDGAAPSGSPSEPADGSPSGPAAAAAAEPAGAAAAAAGPQGAAEG</sequence>
<keyword evidence="3" id="KW-1185">Reference proteome</keyword>
<evidence type="ECO:0008006" key="4">
    <source>
        <dbReference type="Google" id="ProtNLM"/>
    </source>
</evidence>
<protein>
    <recommendedName>
        <fullName evidence="4">Apple domain-containing protein</fullName>
    </recommendedName>
</protein>
<comment type="caution">
    <text evidence="2">The sequence shown here is derived from an EMBL/GenBank/DDBJ whole genome shotgun (WGS) entry which is preliminary data.</text>
</comment>
<feature type="non-terminal residue" evidence="2">
    <location>
        <position position="100"/>
    </location>
</feature>
<evidence type="ECO:0000313" key="3">
    <source>
        <dbReference type="Proteomes" id="UP001189429"/>
    </source>
</evidence>
<evidence type="ECO:0000313" key="2">
    <source>
        <dbReference type="EMBL" id="CAK0827560.1"/>
    </source>
</evidence>
<proteinExistence type="predicted"/>
<reference evidence="2" key="1">
    <citation type="submission" date="2023-10" db="EMBL/GenBank/DDBJ databases">
        <authorList>
            <person name="Chen Y."/>
            <person name="Shah S."/>
            <person name="Dougan E. K."/>
            <person name="Thang M."/>
            <person name="Chan C."/>
        </authorList>
    </citation>
    <scope>NUCLEOTIDE SEQUENCE [LARGE SCALE GENOMIC DNA]</scope>
</reference>
<dbReference type="Proteomes" id="UP001189429">
    <property type="component" value="Unassembled WGS sequence"/>
</dbReference>
<name>A0ABN9S809_9DINO</name>